<organism evidence="3 4">
    <name type="scientific">Allacma fusca</name>
    <dbReference type="NCBI Taxonomy" id="39272"/>
    <lineage>
        <taxon>Eukaryota</taxon>
        <taxon>Metazoa</taxon>
        <taxon>Ecdysozoa</taxon>
        <taxon>Arthropoda</taxon>
        <taxon>Hexapoda</taxon>
        <taxon>Collembola</taxon>
        <taxon>Symphypleona</taxon>
        <taxon>Sminthuridae</taxon>
        <taxon>Allacma</taxon>
    </lineage>
</organism>
<comment type="similarity">
    <text evidence="1">Belongs to the short-chain dehydrogenases/reductases (SDR) family.</text>
</comment>
<keyword evidence="4" id="KW-1185">Reference proteome</keyword>
<evidence type="ECO:0000313" key="4">
    <source>
        <dbReference type="Proteomes" id="UP000708208"/>
    </source>
</evidence>
<dbReference type="InterPro" id="IPR002347">
    <property type="entry name" value="SDR_fam"/>
</dbReference>
<dbReference type="AlphaFoldDB" id="A0A8J2KRV4"/>
<dbReference type="PANTHER" id="PTHR24322">
    <property type="entry name" value="PKSB"/>
    <property type="match status" value="1"/>
</dbReference>
<evidence type="ECO:0000256" key="1">
    <source>
        <dbReference type="ARBA" id="ARBA00006484"/>
    </source>
</evidence>
<reference evidence="3" key="1">
    <citation type="submission" date="2021-06" db="EMBL/GenBank/DDBJ databases">
        <authorList>
            <person name="Hodson N. C."/>
            <person name="Mongue J. A."/>
            <person name="Jaron S. K."/>
        </authorList>
    </citation>
    <scope>NUCLEOTIDE SEQUENCE</scope>
</reference>
<gene>
    <name evidence="3" type="ORF">AFUS01_LOCUS19615</name>
</gene>
<protein>
    <submittedName>
        <fullName evidence="3">Uncharacterized protein</fullName>
    </submittedName>
</protein>
<name>A0A8J2KRV4_9HEXA</name>
<dbReference type="Proteomes" id="UP000708208">
    <property type="component" value="Unassembled WGS sequence"/>
</dbReference>
<accession>A0A8J2KRV4</accession>
<evidence type="ECO:0000256" key="2">
    <source>
        <dbReference type="ARBA" id="ARBA00023002"/>
    </source>
</evidence>
<comment type="caution">
    <text evidence="3">The sequence shown here is derived from an EMBL/GenBank/DDBJ whole genome shotgun (WGS) entry which is preliminary data.</text>
</comment>
<dbReference type="OrthoDB" id="5840532at2759"/>
<evidence type="ECO:0000313" key="3">
    <source>
        <dbReference type="EMBL" id="CAG7731005.1"/>
    </source>
</evidence>
<dbReference type="Pfam" id="PF00106">
    <property type="entry name" value="adh_short"/>
    <property type="match status" value="1"/>
</dbReference>
<proteinExistence type="inferred from homology"/>
<dbReference type="GO" id="GO:0016616">
    <property type="term" value="F:oxidoreductase activity, acting on the CH-OH group of donors, NAD or NADP as acceptor"/>
    <property type="evidence" value="ECO:0007669"/>
    <property type="project" value="TreeGrafter"/>
</dbReference>
<sequence>MKDQVVLVTGGANGIGRAICSELARREKKQTIIIWDVDQKAINETIALLKSSGLKTVFAHTVDVSDRFQVAAAAQKVRKEIGDVTMLFNNAGIAGHDCNIKRYKFLNRGLTPEEVAQRAIHGVLLGKEHIYVPSWFGSIHFLIDTNVPEFIRKCYDFAGQPVFHQEPDILKSG</sequence>
<dbReference type="PANTHER" id="PTHR24322:SF736">
    <property type="entry name" value="RETINOL DEHYDROGENASE 10"/>
    <property type="match status" value="1"/>
</dbReference>
<dbReference type="EMBL" id="CAJVCH010204444">
    <property type="protein sequence ID" value="CAG7731005.1"/>
    <property type="molecule type" value="Genomic_DNA"/>
</dbReference>
<keyword evidence="2" id="KW-0560">Oxidoreductase</keyword>